<dbReference type="SMART" id="SM00490">
    <property type="entry name" value="HELICc"/>
    <property type="match status" value="1"/>
</dbReference>
<keyword evidence="1" id="KW-0547">Nucleotide-binding</keyword>
<accession>A0A845A3H9</accession>
<dbReference type="InterPro" id="IPR050699">
    <property type="entry name" value="RNA-DNA_Helicase"/>
</dbReference>
<keyword evidence="9" id="KW-1185">Reference proteome</keyword>
<organism evidence="8 9">
    <name type="scientific">Aurantiacibacter arachoides</name>
    <dbReference type="NCBI Taxonomy" id="1850444"/>
    <lineage>
        <taxon>Bacteria</taxon>
        <taxon>Pseudomonadati</taxon>
        <taxon>Pseudomonadota</taxon>
        <taxon>Alphaproteobacteria</taxon>
        <taxon>Sphingomonadales</taxon>
        <taxon>Erythrobacteraceae</taxon>
        <taxon>Aurantiacibacter</taxon>
    </lineage>
</organism>
<dbReference type="Pfam" id="PF00271">
    <property type="entry name" value="Helicase_C"/>
    <property type="match status" value="1"/>
</dbReference>
<dbReference type="InterPro" id="IPR001650">
    <property type="entry name" value="Helicase_C-like"/>
</dbReference>
<dbReference type="InterPro" id="IPR027417">
    <property type="entry name" value="P-loop_NTPase"/>
</dbReference>
<dbReference type="PROSITE" id="PS51192">
    <property type="entry name" value="HELICASE_ATP_BIND_1"/>
    <property type="match status" value="1"/>
</dbReference>
<keyword evidence="3 8" id="KW-0347">Helicase</keyword>
<dbReference type="GO" id="GO:0004386">
    <property type="term" value="F:helicase activity"/>
    <property type="evidence" value="ECO:0007669"/>
    <property type="project" value="UniProtKB-KW"/>
</dbReference>
<dbReference type="GO" id="GO:0005524">
    <property type="term" value="F:ATP binding"/>
    <property type="evidence" value="ECO:0007669"/>
    <property type="project" value="UniProtKB-KW"/>
</dbReference>
<sequence>MAGNVCSDKVNLPLTTTSRARRATKRVAIACRPGTRHVCAIVIQRPSERRAENRTDSRVRAVLGPTNTGKTHLAIERMCGHSSGAIGFPLRLLAREVYDKVRAIKGDAACALITGEERIEPPDARYFLCTAEAMPRDGGNRAFVALDEAQLAADRERGHIFTDRLLNARGREETMLLGSATLEPMVRALVPEASVEDRPRFSTLSHAGACKLSRLPPRSAVVAFSVEQVYQVAELLRRFRGGAAVVMGALSPQTRNAQVALFQSGEVDYIVATDAIGMGLNLDVHHVAFASLSKYDGVRQRRLHPAEMAQIAGRAGRHQTDGTFGTLSGAGDGRGRGGGGTLEFTDEEVYAIEQHRFAPLTKLYWREPNPRFDTLATLIGDLEAKPYEEQLAPAPEAIDLAVLRRLAEQPDLAASVRGPGLVRRFWEACQLPDFRQLGADAHSRFVSRLWADLREGHIGADYVAARIDELGRTAGDIDTLQGRLAAIRSWAYICQRPDWVLARDEMAARARAAEATLSDALHQRLTERFVNRRTAVLMRGMGKDRGLLRVKLEDDGRVTVEGQPIGHLDGFRFVVDADASVEDRKLMLAAAERHMPELLAAKAQKLVADELGDLEIRDGALVRGAQKVADLERGKSVLRPRVVVARELGQLDPAHKARLGEALELWLADKLVPLAPLAALEIAATDPEAGTEVRALLLTLADRAGMVRREEAGLAHVPKEKRPLLRNLGVAIGSLDVFVPALLKPGPRRLLLALGLDRRPVREGMEAVIEGGRHLPAGYRHAGKQAIRVDMAEKLFRAAHEGRARGSRNGFIVDSALATSMGLLPESFRALMRDAGFRQGQQAPLAEGMFGPPRPAVWTWRAPRKDSMQAPDRDRSQRKATSAQGPRTPRRNESGAKSEGKPGGDRSKNHGNPPQRDDRREGRRDDRRDDRRDRPTPAGPATGKALAGLAELFGKKS</sequence>
<evidence type="ECO:0000256" key="2">
    <source>
        <dbReference type="ARBA" id="ARBA00022801"/>
    </source>
</evidence>
<evidence type="ECO:0000256" key="4">
    <source>
        <dbReference type="ARBA" id="ARBA00022840"/>
    </source>
</evidence>
<dbReference type="Proteomes" id="UP000460626">
    <property type="component" value="Unassembled WGS sequence"/>
</dbReference>
<feature type="compositionally biased region" description="Basic and acidic residues" evidence="5">
    <location>
        <begin position="863"/>
        <end position="877"/>
    </location>
</feature>
<feature type="domain" description="Helicase ATP-binding" evidence="6">
    <location>
        <begin position="51"/>
        <end position="200"/>
    </location>
</feature>
<feature type="region of interest" description="Disordered" evidence="5">
    <location>
        <begin position="843"/>
        <end position="957"/>
    </location>
</feature>
<dbReference type="InterPro" id="IPR055206">
    <property type="entry name" value="DEXQc_SUV3"/>
</dbReference>
<dbReference type="EMBL" id="WTYH01000001">
    <property type="protein sequence ID" value="MXO94665.1"/>
    <property type="molecule type" value="Genomic_DNA"/>
</dbReference>
<evidence type="ECO:0000313" key="9">
    <source>
        <dbReference type="Proteomes" id="UP000460626"/>
    </source>
</evidence>
<dbReference type="InterPro" id="IPR014001">
    <property type="entry name" value="Helicase_ATP-bd"/>
</dbReference>
<dbReference type="SUPFAM" id="SSF52540">
    <property type="entry name" value="P-loop containing nucleoside triphosphate hydrolases"/>
    <property type="match status" value="2"/>
</dbReference>
<dbReference type="Gene3D" id="3.40.50.300">
    <property type="entry name" value="P-loop containing nucleotide triphosphate hydrolases"/>
    <property type="match status" value="2"/>
</dbReference>
<feature type="compositionally biased region" description="Basic and acidic residues" evidence="5">
    <location>
        <begin position="890"/>
        <end position="908"/>
    </location>
</feature>
<feature type="domain" description="Helicase C-terminal" evidence="7">
    <location>
        <begin position="181"/>
        <end position="383"/>
    </location>
</feature>
<keyword evidence="2" id="KW-0378">Hydrolase</keyword>
<gene>
    <name evidence="8" type="ORF">GRI62_13760</name>
</gene>
<dbReference type="PANTHER" id="PTHR12131">
    <property type="entry name" value="ATP-DEPENDENT RNA AND DNA HELICASE"/>
    <property type="match status" value="1"/>
</dbReference>
<evidence type="ECO:0000256" key="3">
    <source>
        <dbReference type="ARBA" id="ARBA00022806"/>
    </source>
</evidence>
<feature type="compositionally biased region" description="Basic and acidic residues" evidence="5">
    <location>
        <begin position="915"/>
        <end position="935"/>
    </location>
</feature>
<keyword evidence="4" id="KW-0067">ATP-binding</keyword>
<reference evidence="8 9" key="1">
    <citation type="submission" date="2019-12" db="EMBL/GenBank/DDBJ databases">
        <title>Genomic-based taxomic classification of the family Erythrobacteraceae.</title>
        <authorList>
            <person name="Xu L."/>
        </authorList>
    </citation>
    <scope>NUCLEOTIDE SEQUENCE [LARGE SCALE GENOMIC DNA]</scope>
    <source>
        <strain evidence="8 9">RC4-10-4</strain>
    </source>
</reference>
<dbReference type="Pfam" id="PF22527">
    <property type="entry name" value="DEXQc_Suv3"/>
    <property type="match status" value="1"/>
</dbReference>
<evidence type="ECO:0000256" key="1">
    <source>
        <dbReference type="ARBA" id="ARBA00022741"/>
    </source>
</evidence>
<evidence type="ECO:0000313" key="8">
    <source>
        <dbReference type="EMBL" id="MXO94665.1"/>
    </source>
</evidence>
<protein>
    <submittedName>
        <fullName evidence="8">Helicase</fullName>
    </submittedName>
</protein>
<proteinExistence type="predicted"/>
<dbReference type="PROSITE" id="PS51194">
    <property type="entry name" value="HELICASE_CTER"/>
    <property type="match status" value="1"/>
</dbReference>
<evidence type="ECO:0000259" key="6">
    <source>
        <dbReference type="PROSITE" id="PS51192"/>
    </source>
</evidence>
<dbReference type="OrthoDB" id="9807155at2"/>
<evidence type="ECO:0000256" key="5">
    <source>
        <dbReference type="SAM" id="MobiDB-lite"/>
    </source>
</evidence>
<evidence type="ECO:0000259" key="7">
    <source>
        <dbReference type="PROSITE" id="PS51194"/>
    </source>
</evidence>
<name>A0A845A3H9_9SPHN</name>
<dbReference type="GO" id="GO:0016787">
    <property type="term" value="F:hydrolase activity"/>
    <property type="evidence" value="ECO:0007669"/>
    <property type="project" value="UniProtKB-KW"/>
</dbReference>
<dbReference type="PANTHER" id="PTHR12131:SF1">
    <property type="entry name" value="ATP-DEPENDENT RNA HELICASE SUPV3L1, MITOCHONDRIAL-RELATED"/>
    <property type="match status" value="1"/>
</dbReference>
<comment type="caution">
    <text evidence="8">The sequence shown here is derived from an EMBL/GenBank/DDBJ whole genome shotgun (WGS) entry which is preliminary data.</text>
</comment>
<dbReference type="AlphaFoldDB" id="A0A845A3H9"/>